<dbReference type="Proteomes" id="UP000078200">
    <property type="component" value="Unassembled WGS sequence"/>
</dbReference>
<evidence type="ECO:0000259" key="9">
    <source>
        <dbReference type="PROSITE" id="PS50157"/>
    </source>
</evidence>
<feature type="domain" description="C2H2-type" evidence="9">
    <location>
        <begin position="391"/>
        <end position="418"/>
    </location>
</feature>
<feature type="region of interest" description="Disordered" evidence="8">
    <location>
        <begin position="304"/>
        <end position="327"/>
    </location>
</feature>
<feature type="region of interest" description="Disordered" evidence="8">
    <location>
        <begin position="165"/>
        <end position="191"/>
    </location>
</feature>
<evidence type="ECO:0000256" key="8">
    <source>
        <dbReference type="SAM" id="MobiDB-lite"/>
    </source>
</evidence>
<dbReference type="VEuPathDB" id="VectorBase:GAUT012755"/>
<dbReference type="AlphaFoldDB" id="A0A1A9UR70"/>
<dbReference type="InterPro" id="IPR036236">
    <property type="entry name" value="Znf_C2H2_sf"/>
</dbReference>
<dbReference type="STRING" id="7395.A0A1A9UR70"/>
<evidence type="ECO:0000256" key="5">
    <source>
        <dbReference type="ARBA" id="ARBA00022833"/>
    </source>
</evidence>
<keyword evidence="4 7" id="KW-0863">Zinc-finger</keyword>
<feature type="domain" description="C2H2-type" evidence="9">
    <location>
        <begin position="331"/>
        <end position="360"/>
    </location>
</feature>
<dbReference type="GO" id="GO:0005634">
    <property type="term" value="C:nucleus"/>
    <property type="evidence" value="ECO:0007669"/>
    <property type="project" value="UniProtKB-SubCell"/>
</dbReference>
<feature type="domain" description="C2H2-type" evidence="9">
    <location>
        <begin position="361"/>
        <end position="390"/>
    </location>
</feature>
<keyword evidence="11" id="KW-1185">Reference proteome</keyword>
<evidence type="ECO:0000313" key="10">
    <source>
        <dbReference type="EnsemblMetazoa" id="GAUT012755-PA"/>
    </source>
</evidence>
<evidence type="ECO:0000256" key="4">
    <source>
        <dbReference type="ARBA" id="ARBA00022771"/>
    </source>
</evidence>
<reference evidence="10" key="1">
    <citation type="submission" date="2020-05" db="UniProtKB">
        <authorList>
            <consortium name="EnsemblMetazoa"/>
        </authorList>
    </citation>
    <scope>IDENTIFICATION</scope>
    <source>
        <strain evidence="10">TTRI</strain>
    </source>
</reference>
<dbReference type="GO" id="GO:0000981">
    <property type="term" value="F:DNA-binding transcription factor activity, RNA polymerase II-specific"/>
    <property type="evidence" value="ECO:0007669"/>
    <property type="project" value="TreeGrafter"/>
</dbReference>
<dbReference type="FunFam" id="3.30.160.60:FF:000018">
    <property type="entry name" value="Krueppel-like factor 15"/>
    <property type="match status" value="1"/>
</dbReference>
<dbReference type="FunFam" id="3.30.160.60:FF:000125">
    <property type="entry name" value="Putative zinc finger protein 143"/>
    <property type="match status" value="1"/>
</dbReference>
<feature type="compositionally biased region" description="Low complexity" evidence="8">
    <location>
        <begin position="92"/>
        <end position="102"/>
    </location>
</feature>
<feature type="region of interest" description="Disordered" evidence="8">
    <location>
        <begin position="1"/>
        <end position="27"/>
    </location>
</feature>
<keyword evidence="5" id="KW-0862">Zinc</keyword>
<dbReference type="SMART" id="SM00355">
    <property type="entry name" value="ZnF_C2H2"/>
    <property type="match status" value="3"/>
</dbReference>
<feature type="region of interest" description="Disordered" evidence="8">
    <location>
        <begin position="48"/>
        <end position="106"/>
    </location>
</feature>
<proteinExistence type="predicted"/>
<dbReference type="GO" id="GO:0008270">
    <property type="term" value="F:zinc ion binding"/>
    <property type="evidence" value="ECO:0007669"/>
    <property type="project" value="UniProtKB-KW"/>
</dbReference>
<evidence type="ECO:0000256" key="2">
    <source>
        <dbReference type="ARBA" id="ARBA00022723"/>
    </source>
</evidence>
<dbReference type="GO" id="GO:0000978">
    <property type="term" value="F:RNA polymerase II cis-regulatory region sequence-specific DNA binding"/>
    <property type="evidence" value="ECO:0007669"/>
    <property type="project" value="TreeGrafter"/>
</dbReference>
<accession>A0A1A9UR70</accession>
<dbReference type="SUPFAM" id="SSF57667">
    <property type="entry name" value="beta-beta-alpha zinc fingers"/>
    <property type="match status" value="2"/>
</dbReference>
<keyword evidence="6" id="KW-0539">Nucleus</keyword>
<evidence type="ECO:0000313" key="11">
    <source>
        <dbReference type="Proteomes" id="UP000078200"/>
    </source>
</evidence>
<evidence type="ECO:0000256" key="6">
    <source>
        <dbReference type="ARBA" id="ARBA00023242"/>
    </source>
</evidence>
<keyword evidence="3" id="KW-0677">Repeat</keyword>
<dbReference type="EnsemblMetazoa" id="GAUT012755-RA">
    <property type="protein sequence ID" value="GAUT012755-PA"/>
    <property type="gene ID" value="GAUT012755"/>
</dbReference>
<feature type="compositionally biased region" description="Polar residues" evidence="8">
    <location>
        <begin position="82"/>
        <end position="91"/>
    </location>
</feature>
<dbReference type="PANTHER" id="PTHR23235">
    <property type="entry name" value="KRUEPPEL-LIKE TRANSCRIPTION FACTOR"/>
    <property type="match status" value="1"/>
</dbReference>
<feature type="compositionally biased region" description="Low complexity" evidence="8">
    <location>
        <begin position="304"/>
        <end position="316"/>
    </location>
</feature>
<organism evidence="10 11">
    <name type="scientific">Glossina austeni</name>
    <name type="common">Savannah tsetse fly</name>
    <dbReference type="NCBI Taxonomy" id="7395"/>
    <lineage>
        <taxon>Eukaryota</taxon>
        <taxon>Metazoa</taxon>
        <taxon>Ecdysozoa</taxon>
        <taxon>Arthropoda</taxon>
        <taxon>Hexapoda</taxon>
        <taxon>Insecta</taxon>
        <taxon>Pterygota</taxon>
        <taxon>Neoptera</taxon>
        <taxon>Endopterygota</taxon>
        <taxon>Diptera</taxon>
        <taxon>Brachycera</taxon>
        <taxon>Muscomorpha</taxon>
        <taxon>Hippoboscoidea</taxon>
        <taxon>Glossinidae</taxon>
        <taxon>Glossina</taxon>
    </lineage>
</organism>
<comment type="subcellular location">
    <subcellularLocation>
        <location evidence="1">Nucleus</location>
    </subcellularLocation>
</comment>
<dbReference type="PANTHER" id="PTHR23235:SF174">
    <property type="entry name" value="CABUT, ISOFORM A"/>
    <property type="match status" value="1"/>
</dbReference>
<dbReference type="PROSITE" id="PS00028">
    <property type="entry name" value="ZINC_FINGER_C2H2_1"/>
    <property type="match status" value="3"/>
</dbReference>
<sequence>MDINLLPSPPATPPLLENKIENGSSSVQQLDEKLLKAKLQFKLQANGIITPQPSDTEDDGDAATASSVPAAKKPRFDEPIAEQQTQSKLPNQQQQQQQQQQQRASVIMHVNSSGICSSLDENSCSSLLSSSIQSTSSNSSCSNTTDDDCTETNVWRSLKFKMNRKRTYTENSDPEQKLQSMQTQQEPRKTDDNITEIKTSVITTEVLNNQRNANDNSLASKAIPTPTANGSVQNPFQFTLPDNTNGRSCSVGQPLQVIAPKTTFLEATIQCPTATPASLIPSQFLLLHPNVLLQSLASKPLNATVTTDTSPTPNTAKSNSSQASSERKRIYECNHPDCGKNYFKSSHLKAHQRVHTGERPFICKWENCDKRFSRSDELSRHKRTHTGEKKFVCGVCDKKFMRSDHLSKHVKRHTSKRPECTRNTSANYGNLGSLVLEENNSSSSASSSSQMLHHLRPIAPANSNPGLQIPISSLQKQQSQIKPLQVPLKIDFTTAELLSMQQVATLTQNLLTNL</sequence>
<name>A0A1A9UR70_GLOAU</name>
<evidence type="ECO:0000256" key="3">
    <source>
        <dbReference type="ARBA" id="ARBA00022737"/>
    </source>
</evidence>
<keyword evidence="2" id="KW-0479">Metal-binding</keyword>
<dbReference type="Pfam" id="PF00096">
    <property type="entry name" value="zf-C2H2"/>
    <property type="match status" value="3"/>
</dbReference>
<evidence type="ECO:0000256" key="1">
    <source>
        <dbReference type="ARBA" id="ARBA00004123"/>
    </source>
</evidence>
<protein>
    <recommendedName>
        <fullName evidence="9">C2H2-type domain-containing protein</fullName>
    </recommendedName>
</protein>
<evidence type="ECO:0000256" key="7">
    <source>
        <dbReference type="PROSITE-ProRule" id="PRU00042"/>
    </source>
</evidence>
<dbReference type="InterPro" id="IPR013087">
    <property type="entry name" value="Znf_C2H2_type"/>
</dbReference>
<dbReference type="PROSITE" id="PS50157">
    <property type="entry name" value="ZINC_FINGER_C2H2_2"/>
    <property type="match status" value="3"/>
</dbReference>
<dbReference type="Gene3D" id="3.30.160.60">
    <property type="entry name" value="Classic Zinc Finger"/>
    <property type="match status" value="3"/>
</dbReference>
<dbReference type="FunFam" id="3.30.160.60:FF:001110">
    <property type="entry name" value="Krueppel factor 13"/>
    <property type="match status" value="1"/>
</dbReference>